<protein>
    <submittedName>
        <fullName evidence="1">Uncharacterized protein</fullName>
    </submittedName>
</protein>
<proteinExistence type="predicted"/>
<gene>
    <name evidence="1" type="ORF">K3G42_010682</name>
</gene>
<evidence type="ECO:0000313" key="2">
    <source>
        <dbReference type="Proteomes" id="UP000827872"/>
    </source>
</evidence>
<evidence type="ECO:0000313" key="1">
    <source>
        <dbReference type="EMBL" id="KAH7989523.1"/>
    </source>
</evidence>
<dbReference type="EMBL" id="CM037627">
    <property type="protein sequence ID" value="KAH7989523.1"/>
    <property type="molecule type" value="Genomic_DNA"/>
</dbReference>
<keyword evidence="2" id="KW-1185">Reference proteome</keyword>
<sequence length="287" mass="30510">MEPKTKVDDPKEDSFKRVACSVGVLVSESARLFLGNRVTAETSKNKVDARLSKAPEDTASEAEGRRAGSVGLWPGVGQPASAGALERMSGPSQGLAACRCGAQSHHLCHLSQGLAPAPALTQDAWAGCLVSHPRRTKMPGTVAWMVLPVPPITTAGAPDLGVACLWCFAQLSTLPACALQVLSPPGVPPAEGMLWVLFEPEQQSALVRLMEDRQTAAWSLDSPFRWLPLKDGRGQGGSPEPFLLCRSPGSVGRNLPSDWGLEKKRRASWVQSDARQAEAFGQPAGLF</sequence>
<dbReference type="Proteomes" id="UP000827872">
    <property type="component" value="Linkage Group LG14"/>
</dbReference>
<reference evidence="1" key="1">
    <citation type="submission" date="2021-08" db="EMBL/GenBank/DDBJ databases">
        <title>The first chromosome-level gecko genome reveals the dynamic sex chromosomes of Neotropical dwarf geckos (Sphaerodactylidae: Sphaerodactylus).</title>
        <authorList>
            <person name="Pinto B.J."/>
            <person name="Keating S.E."/>
            <person name="Gamble T."/>
        </authorList>
    </citation>
    <scope>NUCLEOTIDE SEQUENCE</scope>
    <source>
        <strain evidence="1">TG3544</strain>
    </source>
</reference>
<comment type="caution">
    <text evidence="1">The sequence shown here is derived from an EMBL/GenBank/DDBJ whole genome shotgun (WGS) entry which is preliminary data.</text>
</comment>
<accession>A0ACB8EAY4</accession>
<organism evidence="1 2">
    <name type="scientific">Sphaerodactylus townsendi</name>
    <dbReference type="NCBI Taxonomy" id="933632"/>
    <lineage>
        <taxon>Eukaryota</taxon>
        <taxon>Metazoa</taxon>
        <taxon>Chordata</taxon>
        <taxon>Craniata</taxon>
        <taxon>Vertebrata</taxon>
        <taxon>Euteleostomi</taxon>
        <taxon>Lepidosauria</taxon>
        <taxon>Squamata</taxon>
        <taxon>Bifurcata</taxon>
        <taxon>Gekkota</taxon>
        <taxon>Sphaerodactylidae</taxon>
        <taxon>Sphaerodactylus</taxon>
    </lineage>
</organism>
<name>A0ACB8EAY4_9SAUR</name>